<evidence type="ECO:0000313" key="5">
    <source>
        <dbReference type="Proteomes" id="UP000448867"/>
    </source>
</evidence>
<sequence>MKKVNKNIEDKVISQLPENLNFGDLIQQVLSSHPIQEFIKEIGEFASENLQFPYLDISTTETEEHYLIEAVLPNVNPQQVKVVAEGRYVTISIQQREEITEENSNTHYFRKSVTANSISRSVLLPAEVKQKDMITLHRDDTLLIKIPK</sequence>
<dbReference type="Gene3D" id="2.60.40.790">
    <property type="match status" value="1"/>
</dbReference>
<dbReference type="InterPro" id="IPR008978">
    <property type="entry name" value="HSP20-like_chaperone"/>
</dbReference>
<dbReference type="Pfam" id="PF00011">
    <property type="entry name" value="HSP20"/>
    <property type="match status" value="1"/>
</dbReference>
<dbReference type="Proteomes" id="UP000448867">
    <property type="component" value="Unassembled WGS sequence"/>
</dbReference>
<protein>
    <submittedName>
        <fullName evidence="4">Hsp20 family protein</fullName>
    </submittedName>
</protein>
<dbReference type="PROSITE" id="PS01031">
    <property type="entry name" value="SHSP"/>
    <property type="match status" value="1"/>
</dbReference>
<evidence type="ECO:0000256" key="1">
    <source>
        <dbReference type="PROSITE-ProRule" id="PRU00285"/>
    </source>
</evidence>
<dbReference type="AlphaFoldDB" id="A0A7X2IXJ3"/>
<dbReference type="EMBL" id="WKKI01000002">
    <property type="protein sequence ID" value="MRX70948.1"/>
    <property type="molecule type" value="Genomic_DNA"/>
</dbReference>
<name>A0A7X2IXJ3_9BACI</name>
<proteinExistence type="inferred from homology"/>
<accession>A0A7X2IXJ3</accession>
<dbReference type="InterPro" id="IPR002068">
    <property type="entry name" value="A-crystallin/Hsp20_dom"/>
</dbReference>
<evidence type="ECO:0000256" key="2">
    <source>
        <dbReference type="RuleBase" id="RU003616"/>
    </source>
</evidence>
<feature type="domain" description="SHSP" evidence="3">
    <location>
        <begin position="45"/>
        <end position="148"/>
    </location>
</feature>
<keyword evidence="5" id="KW-1185">Reference proteome</keyword>
<gene>
    <name evidence="4" type="ORF">GJU40_02045</name>
</gene>
<comment type="similarity">
    <text evidence="1 2">Belongs to the small heat shock protein (HSP20) family.</text>
</comment>
<dbReference type="OrthoDB" id="1806521at2"/>
<reference evidence="4 5" key="1">
    <citation type="submission" date="2019-11" db="EMBL/GenBank/DDBJ databases">
        <title>Bacillus lacus genome.</title>
        <authorList>
            <person name="Allen C.J."/>
            <person name="Newman J.D."/>
        </authorList>
    </citation>
    <scope>NUCLEOTIDE SEQUENCE [LARGE SCALE GENOMIC DNA]</scope>
    <source>
        <strain evidence="4 5">KCTC 33946</strain>
    </source>
</reference>
<dbReference type="CDD" id="cd06464">
    <property type="entry name" value="ACD_sHsps-like"/>
    <property type="match status" value="1"/>
</dbReference>
<dbReference type="SUPFAM" id="SSF49764">
    <property type="entry name" value="HSP20-like chaperones"/>
    <property type="match status" value="1"/>
</dbReference>
<comment type="caution">
    <text evidence="4">The sequence shown here is derived from an EMBL/GenBank/DDBJ whole genome shotgun (WGS) entry which is preliminary data.</text>
</comment>
<organism evidence="4 5">
    <name type="scientific">Metabacillus lacus</name>
    <dbReference type="NCBI Taxonomy" id="1983721"/>
    <lineage>
        <taxon>Bacteria</taxon>
        <taxon>Bacillati</taxon>
        <taxon>Bacillota</taxon>
        <taxon>Bacilli</taxon>
        <taxon>Bacillales</taxon>
        <taxon>Bacillaceae</taxon>
        <taxon>Metabacillus</taxon>
    </lineage>
</organism>
<evidence type="ECO:0000259" key="3">
    <source>
        <dbReference type="PROSITE" id="PS01031"/>
    </source>
</evidence>
<evidence type="ECO:0000313" key="4">
    <source>
        <dbReference type="EMBL" id="MRX70948.1"/>
    </source>
</evidence>